<evidence type="ECO:0000256" key="5">
    <source>
        <dbReference type="ARBA" id="ARBA00023136"/>
    </source>
</evidence>
<name>A0A7J3MY90_9CREN</name>
<reference evidence="11" key="1">
    <citation type="journal article" date="2020" name="mSystems">
        <title>Genome- and Community-Level Interaction Insights into Carbon Utilization and Element Cycling Functions of Hydrothermarchaeota in Hydrothermal Sediment.</title>
        <authorList>
            <person name="Zhou Z."/>
            <person name="Liu Y."/>
            <person name="Xu W."/>
            <person name="Pan J."/>
            <person name="Luo Z.H."/>
            <person name="Li M."/>
        </authorList>
    </citation>
    <scope>NUCLEOTIDE SEQUENCE [LARGE SCALE GENOMIC DNA]</scope>
    <source>
        <strain evidence="10">SpSt-629</strain>
        <strain evidence="11">SpSt-688</strain>
    </source>
</reference>
<evidence type="ECO:0000256" key="4">
    <source>
        <dbReference type="ARBA" id="ARBA00022989"/>
    </source>
</evidence>
<dbReference type="EMBL" id="DTAU01000155">
    <property type="protein sequence ID" value="HFQ79723.1"/>
    <property type="molecule type" value="Genomic_DNA"/>
</dbReference>
<proteinExistence type="inferred from homology"/>
<comment type="similarity">
    <text evidence="6">Belongs to the ABC-4 integral membrane protein family.</text>
</comment>
<feature type="transmembrane region" description="Helical" evidence="7">
    <location>
        <begin position="20"/>
        <end position="40"/>
    </location>
</feature>
<dbReference type="EMBL" id="DTDH01000092">
    <property type="protein sequence ID" value="HGT98409.1"/>
    <property type="molecule type" value="Genomic_DNA"/>
</dbReference>
<evidence type="ECO:0000256" key="1">
    <source>
        <dbReference type="ARBA" id="ARBA00004651"/>
    </source>
</evidence>
<feature type="transmembrane region" description="Helical" evidence="7">
    <location>
        <begin position="373"/>
        <end position="399"/>
    </location>
</feature>
<sequence>MNVFTIILRSIAKRKSRTVLTILGVAVGVGLMFSLLSISASGTQRSLELIRRISGADIVVYNGTRGFSTSIMSRARQGVSFQPFVYQYIDIETLKHISAIPGILTLSPVLLYRASVSSSGNMIEVDVYGIDPSSYMSVSLLEIEEGRFLSRLNVYEVVVGRAIADELEISVGDNIVLEFGNKSATLTVVGIYRGLNRFAENFIYIPIDIAQNISGLNNKISQILIKCVDPSQAQEVAQQITNLVPGVSVFVPIATIQNVSQAINTVTYFFTIIGLVAITAGVFGVMNTMTMAVAERTREIGILKAIGASNSFILKLFLLESTILGFIGGGVGIFIGLVLSYIIAPILAQAGIQRFFSTPGRGLSQPYLQQTQFSLSITPLTIALSLFLGIAVGIIAGIYPAYRAYRLKPVEALKHV</sequence>
<evidence type="ECO:0000256" key="3">
    <source>
        <dbReference type="ARBA" id="ARBA00022692"/>
    </source>
</evidence>
<comment type="subcellular location">
    <subcellularLocation>
        <location evidence="1">Cell membrane</location>
        <topology evidence="1">Multi-pass membrane protein</topology>
    </subcellularLocation>
</comment>
<evidence type="ECO:0000259" key="8">
    <source>
        <dbReference type="Pfam" id="PF02687"/>
    </source>
</evidence>
<evidence type="ECO:0000256" key="2">
    <source>
        <dbReference type="ARBA" id="ARBA00022475"/>
    </source>
</evidence>
<dbReference type="PANTHER" id="PTHR30572">
    <property type="entry name" value="MEMBRANE COMPONENT OF TRANSPORTER-RELATED"/>
    <property type="match status" value="1"/>
</dbReference>
<feature type="transmembrane region" description="Helical" evidence="7">
    <location>
        <begin position="324"/>
        <end position="352"/>
    </location>
</feature>
<comment type="caution">
    <text evidence="11">The sequence shown here is derived from an EMBL/GenBank/DDBJ whole genome shotgun (WGS) entry which is preliminary data.</text>
</comment>
<organism evidence="11">
    <name type="scientific">Ignisphaera aggregans</name>
    <dbReference type="NCBI Taxonomy" id="334771"/>
    <lineage>
        <taxon>Archaea</taxon>
        <taxon>Thermoproteota</taxon>
        <taxon>Thermoprotei</taxon>
        <taxon>Desulfurococcales</taxon>
        <taxon>Desulfurococcaceae</taxon>
        <taxon>Ignisphaera</taxon>
    </lineage>
</organism>
<dbReference type="Pfam" id="PF12704">
    <property type="entry name" value="MacB_PCD"/>
    <property type="match status" value="1"/>
</dbReference>
<dbReference type="Pfam" id="PF02687">
    <property type="entry name" value="FtsX"/>
    <property type="match status" value="1"/>
</dbReference>
<evidence type="ECO:0000259" key="9">
    <source>
        <dbReference type="Pfam" id="PF12704"/>
    </source>
</evidence>
<protein>
    <submittedName>
        <fullName evidence="11">ABC transporter permease</fullName>
    </submittedName>
</protein>
<evidence type="ECO:0000256" key="7">
    <source>
        <dbReference type="SAM" id="Phobius"/>
    </source>
</evidence>
<keyword evidence="3 7" id="KW-0812">Transmembrane</keyword>
<feature type="domain" description="MacB-like periplasmic core" evidence="9">
    <location>
        <begin position="18"/>
        <end position="242"/>
    </location>
</feature>
<dbReference type="InterPro" id="IPR050250">
    <property type="entry name" value="Macrolide_Exporter_MacB"/>
</dbReference>
<evidence type="ECO:0000313" key="10">
    <source>
        <dbReference type="EMBL" id="HFQ79723.1"/>
    </source>
</evidence>
<dbReference type="GO" id="GO:0005886">
    <property type="term" value="C:plasma membrane"/>
    <property type="evidence" value="ECO:0007669"/>
    <property type="project" value="UniProtKB-SubCell"/>
</dbReference>
<keyword evidence="4 7" id="KW-1133">Transmembrane helix</keyword>
<accession>A0A7J3MY90</accession>
<keyword evidence="5 7" id="KW-0472">Membrane</keyword>
<dbReference type="InterPro" id="IPR025857">
    <property type="entry name" value="MacB_PCD"/>
</dbReference>
<dbReference type="PANTHER" id="PTHR30572:SF4">
    <property type="entry name" value="ABC TRANSPORTER PERMEASE YTRF"/>
    <property type="match status" value="1"/>
</dbReference>
<dbReference type="AlphaFoldDB" id="A0A7J3MY90"/>
<feature type="transmembrane region" description="Helical" evidence="7">
    <location>
        <begin position="268"/>
        <end position="289"/>
    </location>
</feature>
<dbReference type="GO" id="GO:0022857">
    <property type="term" value="F:transmembrane transporter activity"/>
    <property type="evidence" value="ECO:0007669"/>
    <property type="project" value="TreeGrafter"/>
</dbReference>
<evidence type="ECO:0000256" key="6">
    <source>
        <dbReference type="ARBA" id="ARBA00038076"/>
    </source>
</evidence>
<dbReference type="InterPro" id="IPR003838">
    <property type="entry name" value="ABC3_permease_C"/>
</dbReference>
<keyword evidence="2" id="KW-1003">Cell membrane</keyword>
<feature type="domain" description="ABC3 transporter permease C-terminal" evidence="8">
    <location>
        <begin position="272"/>
        <end position="409"/>
    </location>
</feature>
<evidence type="ECO:0000313" key="11">
    <source>
        <dbReference type="EMBL" id="HGT98409.1"/>
    </source>
</evidence>
<gene>
    <name evidence="10" type="ORF">ENT99_08540</name>
    <name evidence="11" type="ORF">ENU64_03160</name>
</gene>